<keyword evidence="6 8" id="KW-0460">Magnesium</keyword>
<feature type="domain" description="Phosphofructokinase" evidence="9">
    <location>
        <begin position="7"/>
        <end position="304"/>
    </location>
</feature>
<reference evidence="10 11" key="1">
    <citation type="submission" date="2019-02" db="EMBL/GenBank/DDBJ databases">
        <title>Deep-cultivation of Planctomycetes and their phenomic and genomic characterization uncovers novel biology.</title>
        <authorList>
            <person name="Wiegand S."/>
            <person name="Jogler M."/>
            <person name="Boedeker C."/>
            <person name="Pinto D."/>
            <person name="Vollmers J."/>
            <person name="Rivas-Marin E."/>
            <person name="Kohn T."/>
            <person name="Peeters S.H."/>
            <person name="Heuer A."/>
            <person name="Rast P."/>
            <person name="Oberbeckmann S."/>
            <person name="Bunk B."/>
            <person name="Jeske O."/>
            <person name="Meyerdierks A."/>
            <person name="Storesund J.E."/>
            <person name="Kallscheuer N."/>
            <person name="Luecker S."/>
            <person name="Lage O.M."/>
            <person name="Pohl T."/>
            <person name="Merkel B.J."/>
            <person name="Hornburger P."/>
            <person name="Mueller R.-W."/>
            <person name="Bruemmer F."/>
            <person name="Labrenz M."/>
            <person name="Spormann A.M."/>
            <person name="Op Den Camp H."/>
            <person name="Overmann J."/>
            <person name="Amann R."/>
            <person name="Jetten M.S.M."/>
            <person name="Mascher T."/>
            <person name="Medema M.H."/>
            <person name="Devos D.P."/>
            <person name="Kaster A.-K."/>
            <person name="Ovreas L."/>
            <person name="Rohde M."/>
            <person name="Galperin M.Y."/>
            <person name="Jogler C."/>
        </authorList>
    </citation>
    <scope>NUCLEOTIDE SEQUENCE [LARGE SCALE GENOMIC DNA]</scope>
    <source>
        <strain evidence="10 11">Enr8</strain>
    </source>
</reference>
<dbReference type="GO" id="GO:0003872">
    <property type="term" value="F:6-phosphofructokinase activity"/>
    <property type="evidence" value="ECO:0007669"/>
    <property type="project" value="UniProtKB-UniRule"/>
</dbReference>
<keyword evidence="4 8" id="KW-0479">Metal-binding</keyword>
<evidence type="ECO:0000259" key="9">
    <source>
        <dbReference type="Pfam" id="PF00365"/>
    </source>
</evidence>
<comment type="pathway">
    <text evidence="8">Carbohydrate degradation; glycolysis; D-glyceraldehyde 3-phosphate and glycerone phosphate from D-glucose: step 3/4.</text>
</comment>
<dbReference type="UniPathway" id="UPA00109">
    <property type="reaction ID" value="UER00182"/>
</dbReference>
<dbReference type="PANTHER" id="PTHR45770">
    <property type="entry name" value="ATP-DEPENDENT 6-PHOSPHOFRUCTOKINASE 1"/>
    <property type="match status" value="1"/>
</dbReference>
<evidence type="ECO:0000256" key="6">
    <source>
        <dbReference type="ARBA" id="ARBA00022842"/>
    </source>
</evidence>
<comment type="caution">
    <text evidence="8">Lacks conserved residue(s) required for the propagation of feature annotation.</text>
</comment>
<dbReference type="OrthoDB" id="9802503at2"/>
<evidence type="ECO:0000256" key="5">
    <source>
        <dbReference type="ARBA" id="ARBA00022777"/>
    </source>
</evidence>
<dbReference type="EMBL" id="SJPF01000004">
    <property type="protein sequence ID" value="TWT31358.1"/>
    <property type="molecule type" value="Genomic_DNA"/>
</dbReference>
<dbReference type="InterPro" id="IPR035966">
    <property type="entry name" value="PKF_sf"/>
</dbReference>
<protein>
    <recommendedName>
        <fullName evidence="8">Pyrophosphate--fructose 6-phosphate 1-phosphotransferase</fullName>
        <ecNumber evidence="8">2.7.1.90</ecNumber>
    </recommendedName>
    <alternativeName>
        <fullName evidence="8">6-phosphofructokinase, pyrophosphate dependent</fullName>
    </alternativeName>
    <alternativeName>
        <fullName evidence="8">PPi-dependent phosphofructokinase</fullName>
        <shortName evidence="8">PPi-PFK</shortName>
    </alternativeName>
    <alternativeName>
        <fullName evidence="8">Pyrophosphate-dependent 6-phosphofructose-1-kinase</fullName>
    </alternativeName>
</protein>
<dbReference type="HAMAP" id="MF_01978">
    <property type="entry name" value="Phosphofructokinase_II_B2"/>
    <property type="match status" value="1"/>
</dbReference>
<comment type="function">
    <text evidence="2 8">Catalyzes the phosphorylation of D-fructose 6-phosphate, the first committing step of glycolysis. Uses inorganic phosphate (PPi) as phosphoryl donor instead of ATP like common ATP-dependent phosphofructokinases (ATP-PFKs), which renders the reaction reversible, and can thus function both in glycolysis and gluconeogenesis. Consistently, PPi-PFK can replace the enzymes of both the forward (ATP-PFK) and reverse (fructose-bisphosphatase (FBPase)) reactions.</text>
</comment>
<dbReference type="RefSeq" id="WP_146433434.1">
    <property type="nucleotide sequence ID" value="NZ_SJPF01000004.1"/>
</dbReference>
<organism evidence="10 11">
    <name type="scientific">Blastopirellula retiformator</name>
    <dbReference type="NCBI Taxonomy" id="2527970"/>
    <lineage>
        <taxon>Bacteria</taxon>
        <taxon>Pseudomonadati</taxon>
        <taxon>Planctomycetota</taxon>
        <taxon>Planctomycetia</taxon>
        <taxon>Pirellulales</taxon>
        <taxon>Pirellulaceae</taxon>
        <taxon>Blastopirellula</taxon>
    </lineage>
</organism>
<dbReference type="InterPro" id="IPR000023">
    <property type="entry name" value="Phosphofructokinase_dom"/>
</dbReference>
<gene>
    <name evidence="8 10" type="primary">pfp</name>
    <name evidence="10" type="ORF">Enr8_32790</name>
</gene>
<comment type="catalytic activity">
    <reaction evidence="7 8">
        <text>beta-D-fructose 6-phosphate + diphosphate = beta-D-fructose 1,6-bisphosphate + phosphate + H(+)</text>
        <dbReference type="Rhea" id="RHEA:13613"/>
        <dbReference type="ChEBI" id="CHEBI:15378"/>
        <dbReference type="ChEBI" id="CHEBI:32966"/>
        <dbReference type="ChEBI" id="CHEBI:33019"/>
        <dbReference type="ChEBI" id="CHEBI:43474"/>
        <dbReference type="ChEBI" id="CHEBI:57634"/>
        <dbReference type="EC" id="2.7.1.90"/>
    </reaction>
</comment>
<keyword evidence="11" id="KW-1185">Reference proteome</keyword>
<evidence type="ECO:0000256" key="2">
    <source>
        <dbReference type="ARBA" id="ARBA00003138"/>
    </source>
</evidence>
<dbReference type="AlphaFoldDB" id="A0A5C5UYZ7"/>
<keyword evidence="5 8" id="KW-0418">Kinase</keyword>
<dbReference type="PRINTS" id="PR00476">
    <property type="entry name" value="PHFRCTKINASE"/>
</dbReference>
<dbReference type="GO" id="GO:0005737">
    <property type="term" value="C:cytoplasm"/>
    <property type="evidence" value="ECO:0007669"/>
    <property type="project" value="UniProtKB-SubCell"/>
</dbReference>
<comment type="cofactor">
    <cofactor evidence="1 8">
        <name>Mg(2+)</name>
        <dbReference type="ChEBI" id="CHEBI:18420"/>
    </cofactor>
</comment>
<dbReference type="GO" id="GO:0006002">
    <property type="term" value="P:fructose 6-phosphate metabolic process"/>
    <property type="evidence" value="ECO:0007669"/>
    <property type="project" value="InterPro"/>
</dbReference>
<evidence type="ECO:0000256" key="3">
    <source>
        <dbReference type="ARBA" id="ARBA00022679"/>
    </source>
</evidence>
<feature type="site" description="Important for catalytic activity; stabilizes the transition state when the phosphoryl donor is PPi" evidence="8">
    <location>
        <position position="140"/>
    </location>
</feature>
<comment type="subcellular location">
    <subcellularLocation>
        <location evidence="8">Cytoplasm</location>
    </subcellularLocation>
</comment>
<sequence length="433" mass="47424">MSAPKNMIVAQSGGPSPVINNTLRGIVEMARDMDNIGTVYGAHHGIEGVLKEELISLSDQPAEEISLLRYTPAAGSIGTCRYKLKDWQNEDFDRVIEVFKAHNIGYFVYIGGNDSMDTANKMAIMAQERGLDLIGIGGPKTIDNDVGDSEFKLIDHTPGYASTAKYWMHMVQYANEENQGSSPADPVLVMQAMGRKIGYIPAAARLADPNREMPLQIYLAESPCSLEELHQNVNEQLKKDGRCMVVISEGFNVGDIGEVKDAFGHTSFSSSQITVAQTVTNFLNQKGLAAKGAARCNVSGTDQRHAMAYASSVDLDEAYHAGQQAALLASNRESGFMSTILRNEGPVYSVRYDKAPLSEVANSERTFPKEWITPNGYDVTDDFIAYAKPLLGEGMVSLPMIDGRQRMTRLQPIFADQKLPAYVPQADRQKAPK</sequence>
<dbReference type="NCBIfam" id="NF010675">
    <property type="entry name" value="PRK14072.1"/>
    <property type="match status" value="1"/>
</dbReference>
<feature type="binding site" evidence="8">
    <location>
        <position position="14"/>
    </location>
    <ligand>
        <name>diphosphate</name>
        <dbReference type="ChEBI" id="CHEBI:33019"/>
    </ligand>
</feature>
<dbReference type="PIRSF" id="PIRSF036483">
    <property type="entry name" value="PFK_XF0274"/>
    <property type="match status" value="1"/>
</dbReference>
<evidence type="ECO:0000256" key="7">
    <source>
        <dbReference type="ARBA" id="ARBA00048072"/>
    </source>
</evidence>
<feature type="site" description="Important for catalytic activity and substrate specificity; stabilizes the transition state when the phosphoryl donor is PPi; prevents ATP from binding by mimicking the alpha-phosphate group of ATP" evidence="8">
    <location>
        <position position="114"/>
    </location>
</feature>
<keyword evidence="8" id="KW-0963">Cytoplasm</keyword>
<keyword evidence="8" id="KW-0324">Glycolysis</keyword>
<dbReference type="Pfam" id="PF00365">
    <property type="entry name" value="PFK"/>
    <property type="match status" value="1"/>
</dbReference>
<evidence type="ECO:0000313" key="11">
    <source>
        <dbReference type="Proteomes" id="UP000318878"/>
    </source>
</evidence>
<evidence type="ECO:0000256" key="8">
    <source>
        <dbReference type="HAMAP-Rule" id="MF_01978"/>
    </source>
</evidence>
<feature type="binding site" evidence="8">
    <location>
        <begin position="193"/>
        <end position="195"/>
    </location>
    <ligand>
        <name>substrate</name>
    </ligand>
</feature>
<feature type="binding site" evidence="8">
    <location>
        <position position="113"/>
    </location>
    <ligand>
        <name>Mg(2+)</name>
        <dbReference type="ChEBI" id="CHEBI:18420"/>
        <note>catalytic</note>
    </ligand>
</feature>
<dbReference type="GO" id="GO:0046872">
    <property type="term" value="F:metal ion binding"/>
    <property type="evidence" value="ECO:0007669"/>
    <property type="project" value="UniProtKB-KW"/>
</dbReference>
<comment type="subunit">
    <text evidence="8">Homodimer.</text>
</comment>
<dbReference type="Proteomes" id="UP000318878">
    <property type="component" value="Unassembled WGS sequence"/>
</dbReference>
<evidence type="ECO:0000256" key="4">
    <source>
        <dbReference type="ARBA" id="ARBA00022723"/>
    </source>
</evidence>
<feature type="binding site" evidence="8">
    <location>
        <begin position="141"/>
        <end position="143"/>
    </location>
    <ligand>
        <name>substrate</name>
    </ligand>
</feature>
<dbReference type="Gene3D" id="3.40.50.460">
    <property type="entry name" value="Phosphofructokinase domain"/>
    <property type="match status" value="1"/>
</dbReference>
<comment type="caution">
    <text evidence="10">The sequence shown here is derived from an EMBL/GenBank/DDBJ whole genome shotgun (WGS) entry which is preliminary data.</text>
</comment>
<feature type="binding site" evidence="8">
    <location>
        <position position="249"/>
    </location>
    <ligand>
        <name>substrate</name>
    </ligand>
</feature>
<comment type="similarity">
    <text evidence="8">Belongs to the phosphofructokinase type A (PFKA) family. PPi-dependent PFK group II subfamily. Clade 'B2' sub-subfamily.</text>
</comment>
<evidence type="ECO:0000313" key="10">
    <source>
        <dbReference type="EMBL" id="TWT31358.1"/>
    </source>
</evidence>
<dbReference type="InterPro" id="IPR050929">
    <property type="entry name" value="PFKA"/>
</dbReference>
<dbReference type="SUPFAM" id="SSF53784">
    <property type="entry name" value="Phosphofructokinase"/>
    <property type="match status" value="1"/>
</dbReference>
<proteinExistence type="inferred from homology"/>
<keyword evidence="3 8" id="KW-0808">Transferase</keyword>
<evidence type="ECO:0000256" key="1">
    <source>
        <dbReference type="ARBA" id="ARBA00001946"/>
    </source>
</evidence>
<dbReference type="InterPro" id="IPR011404">
    <property type="entry name" value="PPi-PFK"/>
</dbReference>
<name>A0A5C5UYZ7_9BACT</name>
<dbReference type="InterPro" id="IPR022953">
    <property type="entry name" value="ATP_PFK"/>
</dbReference>
<comment type="activity regulation">
    <text evidence="8">Non-allosteric.</text>
</comment>
<feature type="active site" description="Proton acceptor" evidence="8">
    <location>
        <position position="143"/>
    </location>
</feature>
<dbReference type="EC" id="2.7.1.90" evidence="8"/>
<accession>A0A5C5UYZ7</accession>
<dbReference type="GO" id="GO:0047334">
    <property type="term" value="F:diphosphate-fructose-6-phosphate 1-phosphotransferase activity"/>
    <property type="evidence" value="ECO:0007669"/>
    <property type="project" value="UniProtKB-EC"/>
</dbReference>
<dbReference type="Gene3D" id="3.40.50.450">
    <property type="match status" value="1"/>
</dbReference>